<evidence type="ECO:0000313" key="3">
    <source>
        <dbReference type="Proteomes" id="UP000823775"/>
    </source>
</evidence>
<keyword evidence="1" id="KW-1133">Transmembrane helix</keyword>
<keyword evidence="1" id="KW-0812">Transmembrane</keyword>
<reference evidence="2 3" key="1">
    <citation type="journal article" date="2021" name="BMC Genomics">
        <title>Datura genome reveals duplications of psychoactive alkaloid biosynthetic genes and high mutation rate following tissue culture.</title>
        <authorList>
            <person name="Rajewski A."/>
            <person name="Carter-House D."/>
            <person name="Stajich J."/>
            <person name="Litt A."/>
        </authorList>
    </citation>
    <scope>NUCLEOTIDE SEQUENCE [LARGE SCALE GENOMIC DNA]</scope>
    <source>
        <strain evidence="2">AR-01</strain>
    </source>
</reference>
<proteinExistence type="predicted"/>
<dbReference type="Proteomes" id="UP000823775">
    <property type="component" value="Unassembled WGS sequence"/>
</dbReference>
<organism evidence="2 3">
    <name type="scientific">Datura stramonium</name>
    <name type="common">Jimsonweed</name>
    <name type="synonym">Common thornapple</name>
    <dbReference type="NCBI Taxonomy" id="4076"/>
    <lineage>
        <taxon>Eukaryota</taxon>
        <taxon>Viridiplantae</taxon>
        <taxon>Streptophyta</taxon>
        <taxon>Embryophyta</taxon>
        <taxon>Tracheophyta</taxon>
        <taxon>Spermatophyta</taxon>
        <taxon>Magnoliopsida</taxon>
        <taxon>eudicotyledons</taxon>
        <taxon>Gunneridae</taxon>
        <taxon>Pentapetalae</taxon>
        <taxon>asterids</taxon>
        <taxon>lamiids</taxon>
        <taxon>Solanales</taxon>
        <taxon>Solanaceae</taxon>
        <taxon>Solanoideae</taxon>
        <taxon>Datureae</taxon>
        <taxon>Datura</taxon>
    </lineage>
</organism>
<sequence length="146" mass="16313">MALCGWRSENGSCLFILVGFGFCLMDLFRSVVVYDSGRDVFWFSVFGGEVVDGGFGVARVGKKGGAPVVGYWRWSEVRERNVRKKKGEEVAMVTRVSPEITGGEGRGVFRCLVEKLLMVGSVVSVVPERKSGLADERREKRRGIWW</sequence>
<comment type="caution">
    <text evidence="2">The sequence shown here is derived from an EMBL/GenBank/DDBJ whole genome shotgun (WGS) entry which is preliminary data.</text>
</comment>
<dbReference type="EMBL" id="JACEIK010000080">
    <property type="protein sequence ID" value="MCD7449044.1"/>
    <property type="molecule type" value="Genomic_DNA"/>
</dbReference>
<keyword evidence="3" id="KW-1185">Reference proteome</keyword>
<feature type="transmembrane region" description="Helical" evidence="1">
    <location>
        <begin position="12"/>
        <end position="34"/>
    </location>
</feature>
<evidence type="ECO:0008006" key="4">
    <source>
        <dbReference type="Google" id="ProtNLM"/>
    </source>
</evidence>
<protein>
    <recommendedName>
        <fullName evidence="4">Transmembrane protein</fullName>
    </recommendedName>
</protein>
<accession>A0ABS8RQG4</accession>
<gene>
    <name evidence="2" type="ORF">HAX54_048482</name>
</gene>
<keyword evidence="1" id="KW-0472">Membrane</keyword>
<evidence type="ECO:0000313" key="2">
    <source>
        <dbReference type="EMBL" id="MCD7449044.1"/>
    </source>
</evidence>
<evidence type="ECO:0000256" key="1">
    <source>
        <dbReference type="SAM" id="Phobius"/>
    </source>
</evidence>
<name>A0ABS8RQG4_DATST</name>